<dbReference type="EMBL" id="QDKP01000049">
    <property type="protein sequence ID" value="PVM77556.1"/>
    <property type="molecule type" value="Genomic_DNA"/>
</dbReference>
<feature type="transmembrane region" description="Helical" evidence="9">
    <location>
        <begin position="177"/>
        <end position="200"/>
    </location>
</feature>
<keyword evidence="1" id="KW-0813">Transport</keyword>
<dbReference type="AlphaFoldDB" id="A0A2T9J7P5"/>
<proteinExistence type="predicted"/>
<dbReference type="Pfam" id="PF06379">
    <property type="entry name" value="RhaT"/>
    <property type="match status" value="1"/>
</dbReference>
<evidence type="ECO:0000256" key="6">
    <source>
        <dbReference type="ARBA" id="ARBA00022847"/>
    </source>
</evidence>
<evidence type="ECO:0000256" key="3">
    <source>
        <dbReference type="ARBA" id="ARBA00022519"/>
    </source>
</evidence>
<keyword evidence="6" id="KW-0769">Symport</keyword>
<feature type="transmembrane region" description="Helical" evidence="9">
    <location>
        <begin position="36"/>
        <end position="56"/>
    </location>
</feature>
<keyword evidence="11" id="KW-1185">Reference proteome</keyword>
<keyword evidence="3" id="KW-0997">Cell inner membrane</keyword>
<dbReference type="RefSeq" id="WP_116568763.1">
    <property type="nucleotide sequence ID" value="NZ_QDKP01000049.1"/>
</dbReference>
<accession>A0A2T9J7P5</accession>
<feature type="transmembrane region" description="Helical" evidence="9">
    <location>
        <begin position="137"/>
        <end position="157"/>
    </location>
</feature>
<name>A0A2T9J7P5_9CAUL</name>
<evidence type="ECO:0000256" key="2">
    <source>
        <dbReference type="ARBA" id="ARBA00022475"/>
    </source>
</evidence>
<dbReference type="GO" id="GO:0015293">
    <property type="term" value="F:symporter activity"/>
    <property type="evidence" value="ECO:0007669"/>
    <property type="project" value="UniProtKB-KW"/>
</dbReference>
<dbReference type="GO" id="GO:0015153">
    <property type="term" value="F:rhamnose transmembrane transporter activity"/>
    <property type="evidence" value="ECO:0007669"/>
    <property type="project" value="InterPro"/>
</dbReference>
<keyword evidence="2" id="KW-1003">Cell membrane</keyword>
<evidence type="ECO:0000256" key="9">
    <source>
        <dbReference type="SAM" id="Phobius"/>
    </source>
</evidence>
<dbReference type="GO" id="GO:0016020">
    <property type="term" value="C:membrane"/>
    <property type="evidence" value="ECO:0007669"/>
    <property type="project" value="InterPro"/>
</dbReference>
<evidence type="ECO:0000256" key="1">
    <source>
        <dbReference type="ARBA" id="ARBA00022448"/>
    </source>
</evidence>
<evidence type="ECO:0000256" key="7">
    <source>
        <dbReference type="ARBA" id="ARBA00022989"/>
    </source>
</evidence>
<keyword evidence="4" id="KW-0762">Sugar transport</keyword>
<comment type="caution">
    <text evidence="10">The sequence shown here is derived from an EMBL/GenBank/DDBJ whole genome shotgun (WGS) entry which is preliminary data.</text>
</comment>
<dbReference type="NCBIfam" id="NF010024">
    <property type="entry name" value="PRK13499.1-4"/>
    <property type="match status" value="1"/>
</dbReference>
<gene>
    <name evidence="10" type="ORF">DDF65_16670</name>
</gene>
<organism evidence="10 11">
    <name type="scientific">Caulobacter radicis</name>
    <dbReference type="NCBI Taxonomy" id="2172650"/>
    <lineage>
        <taxon>Bacteria</taxon>
        <taxon>Pseudomonadati</taxon>
        <taxon>Pseudomonadota</taxon>
        <taxon>Alphaproteobacteria</taxon>
        <taxon>Caulobacterales</taxon>
        <taxon>Caulobacteraceae</taxon>
        <taxon>Caulobacter</taxon>
    </lineage>
</organism>
<dbReference type="InterPro" id="IPR004673">
    <property type="entry name" value="L-rhamnose-proton_sym_RhaT"/>
</dbReference>
<protein>
    <submittedName>
        <fullName evidence="10">L-rhamnose/proton symporter RhaT</fullName>
    </submittedName>
</protein>
<evidence type="ECO:0000256" key="8">
    <source>
        <dbReference type="ARBA" id="ARBA00023136"/>
    </source>
</evidence>
<evidence type="ECO:0000256" key="5">
    <source>
        <dbReference type="ARBA" id="ARBA00022692"/>
    </source>
</evidence>
<feature type="transmembrane region" description="Helical" evidence="9">
    <location>
        <begin position="275"/>
        <end position="295"/>
    </location>
</feature>
<keyword evidence="5 9" id="KW-0812">Transmembrane</keyword>
<keyword evidence="8 9" id="KW-0472">Membrane</keyword>
<feature type="transmembrane region" description="Helical" evidence="9">
    <location>
        <begin position="307"/>
        <end position="328"/>
    </location>
</feature>
<feature type="transmembrane region" description="Helical" evidence="9">
    <location>
        <begin position="6"/>
        <end position="24"/>
    </location>
</feature>
<keyword evidence="7 9" id="KW-1133">Transmembrane helix</keyword>
<feature type="transmembrane region" description="Helical" evidence="9">
    <location>
        <begin position="340"/>
        <end position="359"/>
    </location>
</feature>
<sequence length="365" mass="38567">MTPNPLLGVLFHWLGGLASASFYVPYRGVRRWSWEIFWITGGVFSWLIAPWFFAAVQTRDLLGVLGQVPGQTAGLCVLFGALWGFGGLTYGLTMRYLGLSLGMAVVLGLCTVFGTLIPPIVQGDFADKLLASASGRIVLLGLAITLAGIAVVALAGARKDAALSDIDKKAVIAEFSFRKGVAVAVFSGIMSACFAFGLAAGEPIKALSAAAGTGPLWTGLPVLCLVMFGGLITNSVWCGYLIARNGSARQWLGAVSPVETADKPAVAALTRSPLLVNYLLCALAGTAWYFQFFFYTMGESQMGRLGFSSWTLHMASIIIFGTVWGFALREWKDARPGVRALVFAGVGLLVLATVVIGYGNSLGQA</sequence>
<feature type="transmembrane region" description="Helical" evidence="9">
    <location>
        <begin position="68"/>
        <end position="89"/>
    </location>
</feature>
<dbReference type="Proteomes" id="UP000244913">
    <property type="component" value="Unassembled WGS sequence"/>
</dbReference>
<feature type="transmembrane region" description="Helical" evidence="9">
    <location>
        <begin position="220"/>
        <end position="243"/>
    </location>
</feature>
<reference evidence="10 11" key="1">
    <citation type="submission" date="2018-04" db="EMBL/GenBank/DDBJ databases">
        <title>The genome sequence of Caulobacter sp. 736.</title>
        <authorList>
            <person name="Gao J."/>
            <person name="Sun J."/>
        </authorList>
    </citation>
    <scope>NUCLEOTIDE SEQUENCE [LARGE SCALE GENOMIC DNA]</scope>
    <source>
        <strain evidence="10 11">736</strain>
    </source>
</reference>
<evidence type="ECO:0000313" key="10">
    <source>
        <dbReference type="EMBL" id="PVM77556.1"/>
    </source>
</evidence>
<feature type="transmembrane region" description="Helical" evidence="9">
    <location>
        <begin position="96"/>
        <end position="117"/>
    </location>
</feature>
<evidence type="ECO:0000256" key="4">
    <source>
        <dbReference type="ARBA" id="ARBA00022597"/>
    </source>
</evidence>
<evidence type="ECO:0000313" key="11">
    <source>
        <dbReference type="Proteomes" id="UP000244913"/>
    </source>
</evidence>